<evidence type="ECO:0000313" key="3">
    <source>
        <dbReference type="EMBL" id="OGE65236.1"/>
    </source>
</evidence>
<organism evidence="3 4">
    <name type="scientific">Candidatus Daviesbacteria bacterium RIFCSPLOWO2_01_FULL_40_24</name>
    <dbReference type="NCBI Taxonomy" id="1797787"/>
    <lineage>
        <taxon>Bacteria</taxon>
        <taxon>Candidatus Daviesiibacteriota</taxon>
    </lineage>
</organism>
<comment type="caution">
    <text evidence="3">The sequence shown here is derived from an EMBL/GenBank/DDBJ whole genome shotgun (WGS) entry which is preliminary data.</text>
</comment>
<dbReference type="CDD" id="cd10456">
    <property type="entry name" value="GIY-YIG_UPF0213"/>
    <property type="match status" value="1"/>
</dbReference>
<dbReference type="PANTHER" id="PTHR34477:SF1">
    <property type="entry name" value="UPF0213 PROTEIN YHBQ"/>
    <property type="match status" value="1"/>
</dbReference>
<gene>
    <name evidence="3" type="ORF">A3B49_02290</name>
</gene>
<dbReference type="PROSITE" id="PS50164">
    <property type="entry name" value="GIY_YIG"/>
    <property type="match status" value="1"/>
</dbReference>
<evidence type="ECO:0000256" key="1">
    <source>
        <dbReference type="ARBA" id="ARBA00007435"/>
    </source>
</evidence>
<accession>A0A1F5MIN0</accession>
<evidence type="ECO:0000259" key="2">
    <source>
        <dbReference type="PROSITE" id="PS50164"/>
    </source>
</evidence>
<dbReference type="PANTHER" id="PTHR34477">
    <property type="entry name" value="UPF0213 PROTEIN YHBQ"/>
    <property type="match status" value="1"/>
</dbReference>
<proteinExistence type="inferred from homology"/>
<dbReference type="Gene3D" id="3.40.1440.10">
    <property type="entry name" value="GIY-YIG endonuclease"/>
    <property type="match status" value="1"/>
</dbReference>
<dbReference type="Proteomes" id="UP000178017">
    <property type="component" value="Unassembled WGS sequence"/>
</dbReference>
<evidence type="ECO:0000313" key="4">
    <source>
        <dbReference type="Proteomes" id="UP000178017"/>
    </source>
</evidence>
<protein>
    <recommendedName>
        <fullName evidence="2">GIY-YIG domain-containing protein</fullName>
    </recommendedName>
</protein>
<dbReference type="InterPro" id="IPR050190">
    <property type="entry name" value="UPF0213_domain"/>
</dbReference>
<feature type="domain" description="GIY-YIG" evidence="2">
    <location>
        <begin position="1"/>
        <end position="75"/>
    </location>
</feature>
<dbReference type="EMBL" id="MFDO01000021">
    <property type="protein sequence ID" value="OGE65236.1"/>
    <property type="molecule type" value="Genomic_DNA"/>
</dbReference>
<comment type="similarity">
    <text evidence="1">Belongs to the UPF0213 family.</text>
</comment>
<dbReference type="SUPFAM" id="SSF82771">
    <property type="entry name" value="GIY-YIG endonuclease"/>
    <property type="match status" value="1"/>
</dbReference>
<sequence>MWFVYVILCKDKSFYTGYTDNVAKRFLAHQLGKGGKYTRSHQVIKVVYQEKFETKSQALKKELEIKGWSREKKIKNLKLSGTI</sequence>
<dbReference type="InterPro" id="IPR000305">
    <property type="entry name" value="GIY-YIG_endonuc"/>
</dbReference>
<dbReference type="Pfam" id="PF01541">
    <property type="entry name" value="GIY-YIG"/>
    <property type="match status" value="1"/>
</dbReference>
<reference evidence="3 4" key="1">
    <citation type="journal article" date="2016" name="Nat. Commun.">
        <title>Thousands of microbial genomes shed light on interconnected biogeochemical processes in an aquifer system.</title>
        <authorList>
            <person name="Anantharaman K."/>
            <person name="Brown C.T."/>
            <person name="Hug L.A."/>
            <person name="Sharon I."/>
            <person name="Castelle C.J."/>
            <person name="Probst A.J."/>
            <person name="Thomas B.C."/>
            <person name="Singh A."/>
            <person name="Wilkins M.J."/>
            <person name="Karaoz U."/>
            <person name="Brodie E.L."/>
            <person name="Williams K.H."/>
            <person name="Hubbard S.S."/>
            <person name="Banfield J.F."/>
        </authorList>
    </citation>
    <scope>NUCLEOTIDE SEQUENCE [LARGE SCALE GENOMIC DNA]</scope>
</reference>
<name>A0A1F5MIN0_9BACT</name>
<dbReference type="InterPro" id="IPR035901">
    <property type="entry name" value="GIY-YIG_endonuc_sf"/>
</dbReference>
<dbReference type="AlphaFoldDB" id="A0A1F5MIN0"/>